<organism evidence="1 2">
    <name type="scientific">Streptomyces thermolineatus</name>
    <dbReference type="NCBI Taxonomy" id="44033"/>
    <lineage>
        <taxon>Bacteria</taxon>
        <taxon>Bacillati</taxon>
        <taxon>Actinomycetota</taxon>
        <taxon>Actinomycetes</taxon>
        <taxon>Kitasatosporales</taxon>
        <taxon>Streptomycetaceae</taxon>
        <taxon>Streptomyces</taxon>
    </lineage>
</organism>
<keyword evidence="2" id="KW-1185">Reference proteome</keyword>
<sequence length="295" mass="31595">MEYEFVLVVDGVSLDDEVAVSVICESFDGLLSRHRNLHLLSVSASGATPVDAAHNLVARLRREIPRLRVLRLDPDLVGVSDIAERTGRTRQNVLQWANGTRQSAEPFPDPEGTAGRSPVWRWAEVNAWLAGIGADDGTRAPLREDALMIDFMLPHWQQALDQGLPVLKVLSVQDDRAADRTAVMRLLDDALRDADAVKTIAALPRSEPHRLTVVCAVVLDRLSIVLEQVAPDDLSALLAVQGGAGELHLIGIAAQQLPGTVPIAELGLTAEATVGDLVLLLANGRVASGTPLAIA</sequence>
<name>A0ABP5ZW88_9ACTN</name>
<accession>A0ABP5ZW88</accession>
<proteinExistence type="predicted"/>
<evidence type="ECO:0000313" key="2">
    <source>
        <dbReference type="Proteomes" id="UP001501358"/>
    </source>
</evidence>
<protein>
    <submittedName>
        <fullName evidence="1">Uncharacterized protein</fullName>
    </submittedName>
</protein>
<evidence type="ECO:0000313" key="1">
    <source>
        <dbReference type="EMBL" id="GAA2505768.1"/>
    </source>
</evidence>
<dbReference type="RefSeq" id="WP_344385400.1">
    <property type="nucleotide sequence ID" value="NZ_BAAATA010000038.1"/>
</dbReference>
<comment type="caution">
    <text evidence="1">The sequence shown here is derived from an EMBL/GenBank/DDBJ whole genome shotgun (WGS) entry which is preliminary data.</text>
</comment>
<dbReference type="EMBL" id="BAAATA010000038">
    <property type="protein sequence ID" value="GAA2505768.1"/>
    <property type="molecule type" value="Genomic_DNA"/>
</dbReference>
<dbReference type="Proteomes" id="UP001501358">
    <property type="component" value="Unassembled WGS sequence"/>
</dbReference>
<gene>
    <name evidence="1" type="ORF">GCM10010406_48040</name>
</gene>
<reference evidence="2" key="1">
    <citation type="journal article" date="2019" name="Int. J. Syst. Evol. Microbiol.">
        <title>The Global Catalogue of Microorganisms (GCM) 10K type strain sequencing project: providing services to taxonomists for standard genome sequencing and annotation.</title>
        <authorList>
            <consortium name="The Broad Institute Genomics Platform"/>
            <consortium name="The Broad Institute Genome Sequencing Center for Infectious Disease"/>
            <person name="Wu L."/>
            <person name="Ma J."/>
        </authorList>
    </citation>
    <scope>NUCLEOTIDE SEQUENCE [LARGE SCALE GENOMIC DNA]</scope>
    <source>
        <strain evidence="2">JCM 6307</strain>
    </source>
</reference>